<dbReference type="KEGG" id="ptm:GSPATT00002323001"/>
<keyword evidence="3" id="KW-1185">Reference proteome</keyword>
<dbReference type="RefSeq" id="XP_001449591.1">
    <property type="nucleotide sequence ID" value="XM_001449554.1"/>
</dbReference>
<feature type="compositionally biased region" description="Polar residues" evidence="1">
    <location>
        <begin position="172"/>
        <end position="182"/>
    </location>
</feature>
<feature type="region of interest" description="Disordered" evidence="1">
    <location>
        <begin position="169"/>
        <end position="188"/>
    </location>
</feature>
<evidence type="ECO:0000313" key="2">
    <source>
        <dbReference type="EMBL" id="CAK82194.1"/>
    </source>
</evidence>
<organism evidence="2 3">
    <name type="scientific">Paramecium tetraurelia</name>
    <dbReference type="NCBI Taxonomy" id="5888"/>
    <lineage>
        <taxon>Eukaryota</taxon>
        <taxon>Sar</taxon>
        <taxon>Alveolata</taxon>
        <taxon>Ciliophora</taxon>
        <taxon>Intramacronucleata</taxon>
        <taxon>Oligohymenophorea</taxon>
        <taxon>Peniculida</taxon>
        <taxon>Parameciidae</taxon>
        <taxon>Paramecium</taxon>
    </lineage>
</organism>
<feature type="region of interest" description="Disordered" evidence="1">
    <location>
        <begin position="132"/>
        <end position="158"/>
    </location>
</feature>
<evidence type="ECO:0000313" key="3">
    <source>
        <dbReference type="Proteomes" id="UP000000600"/>
    </source>
</evidence>
<reference evidence="2 3" key="1">
    <citation type="journal article" date="2006" name="Nature">
        <title>Global trends of whole-genome duplications revealed by the ciliate Paramecium tetraurelia.</title>
        <authorList>
            <consortium name="Genoscope"/>
            <person name="Aury J.-M."/>
            <person name="Jaillon O."/>
            <person name="Duret L."/>
            <person name="Noel B."/>
            <person name="Jubin C."/>
            <person name="Porcel B.M."/>
            <person name="Segurens B."/>
            <person name="Daubin V."/>
            <person name="Anthouard V."/>
            <person name="Aiach N."/>
            <person name="Arnaiz O."/>
            <person name="Billaut A."/>
            <person name="Beisson J."/>
            <person name="Blanc I."/>
            <person name="Bouhouche K."/>
            <person name="Camara F."/>
            <person name="Duharcourt S."/>
            <person name="Guigo R."/>
            <person name="Gogendeau D."/>
            <person name="Katinka M."/>
            <person name="Keller A.-M."/>
            <person name="Kissmehl R."/>
            <person name="Klotz C."/>
            <person name="Koll F."/>
            <person name="Le Moue A."/>
            <person name="Lepere C."/>
            <person name="Malinsky S."/>
            <person name="Nowacki M."/>
            <person name="Nowak J.K."/>
            <person name="Plattner H."/>
            <person name="Poulain J."/>
            <person name="Ruiz F."/>
            <person name="Serrano V."/>
            <person name="Zagulski M."/>
            <person name="Dessen P."/>
            <person name="Betermier M."/>
            <person name="Weissenbach J."/>
            <person name="Scarpelli C."/>
            <person name="Schachter V."/>
            <person name="Sperling L."/>
            <person name="Meyer E."/>
            <person name="Cohen J."/>
            <person name="Wincker P."/>
        </authorList>
    </citation>
    <scope>NUCLEOTIDE SEQUENCE [LARGE SCALE GENOMIC DNA]</scope>
    <source>
        <strain evidence="2 3">Stock d4-2</strain>
    </source>
</reference>
<feature type="compositionally biased region" description="Polar residues" evidence="1">
    <location>
        <begin position="132"/>
        <end position="153"/>
    </location>
</feature>
<dbReference type="Proteomes" id="UP000000600">
    <property type="component" value="Unassembled WGS sequence"/>
</dbReference>
<protein>
    <submittedName>
        <fullName evidence="2">Uncharacterized protein</fullName>
    </submittedName>
</protein>
<evidence type="ECO:0000256" key="1">
    <source>
        <dbReference type="SAM" id="MobiDB-lite"/>
    </source>
</evidence>
<proteinExistence type="predicted"/>
<dbReference type="OMA" id="VQQPRIK"/>
<dbReference type="HOGENOM" id="CLU_1470914_0_0_1"/>
<dbReference type="InParanoid" id="A0DGM7"/>
<dbReference type="EMBL" id="CT868429">
    <property type="protein sequence ID" value="CAK82194.1"/>
    <property type="molecule type" value="Genomic_DNA"/>
</dbReference>
<dbReference type="OrthoDB" id="290378at2759"/>
<sequence length="188" mass="22865">MNQQQQYYQEQYQVQQPRIKKAKSFDEDDNLEVSNTLKQIIKQGYGIHEALRIDILEFYKGCRTQQEYKNPADFVKHRLDGKYGPYWFVFMWEHKNGMNAQYSYYNNDDKVFEFKLNGWHVLIYSFNQTQQPAQFKPQPSGQTMPQYNTQFPPQHQDRRFDDFQVDPRYPYSQMQQGPSQFRQGGWYY</sequence>
<gene>
    <name evidence="2" type="ORF">GSPATT00002323001</name>
</gene>
<name>A0DGM7_PARTE</name>
<dbReference type="AlphaFoldDB" id="A0DGM7"/>
<accession>A0DGM7</accession>
<dbReference type="GeneID" id="5035376"/>